<protein>
    <submittedName>
        <fullName evidence="1">Uncharacterized protein</fullName>
    </submittedName>
</protein>
<feature type="non-terminal residue" evidence="1">
    <location>
        <position position="282"/>
    </location>
</feature>
<evidence type="ECO:0000313" key="2">
    <source>
        <dbReference type="Proteomes" id="UP000033866"/>
    </source>
</evidence>
<accession>A0A0G0B6Z4</accession>
<proteinExistence type="predicted"/>
<dbReference type="EMBL" id="LBPV01000032">
    <property type="protein sequence ID" value="KKP65128.1"/>
    <property type="molecule type" value="Genomic_DNA"/>
</dbReference>
<dbReference type="AlphaFoldDB" id="A0A0G0B6Z4"/>
<name>A0A0G0B6Z4_9BACT</name>
<reference evidence="1 2" key="1">
    <citation type="journal article" date="2015" name="Nature">
        <title>rRNA introns, odd ribosomes, and small enigmatic genomes across a large radiation of phyla.</title>
        <authorList>
            <person name="Brown C.T."/>
            <person name="Hug L.A."/>
            <person name="Thomas B.C."/>
            <person name="Sharon I."/>
            <person name="Castelle C.J."/>
            <person name="Singh A."/>
            <person name="Wilkins M.J."/>
            <person name="Williams K.H."/>
            <person name="Banfield J.F."/>
        </authorList>
    </citation>
    <scope>NUCLEOTIDE SEQUENCE [LARGE SCALE GENOMIC DNA]</scope>
</reference>
<comment type="caution">
    <text evidence="1">The sequence shown here is derived from an EMBL/GenBank/DDBJ whole genome shotgun (WGS) entry which is preliminary data.</text>
</comment>
<dbReference type="Proteomes" id="UP000033866">
    <property type="component" value="Unassembled WGS sequence"/>
</dbReference>
<evidence type="ECO:0000313" key="1">
    <source>
        <dbReference type="EMBL" id="KKP65128.1"/>
    </source>
</evidence>
<organism evidence="1 2">
    <name type="scientific">candidate division WS6 bacterium GW2011_GWE1_34_7</name>
    <dbReference type="NCBI Taxonomy" id="1619093"/>
    <lineage>
        <taxon>Bacteria</taxon>
        <taxon>Candidatus Dojkabacteria</taxon>
    </lineage>
</organism>
<gene>
    <name evidence="1" type="ORF">UR61_C0032G0012</name>
</gene>
<sequence length="282" mass="34090">MDLIKDKVYKYLYNNDTYIFKFYGSNLAKYICNNKFNTSLWKFWTKEEHFQEVTNEEIDWLNACISANKFVEKPKCKFIVNKWYKTEYSNKRYIKFKKLENSGNYNKIYFLELIEDGKHEYSNDYWANTELEDSLELLTDLSEIQQYLPLDHVDKVREFKIGDWIYAEKQGRNYDYRNSKYIPIFQVEDINSCDKFPTWLRPVLGESTGIDSKYCRLASQSEIDSVNPKKEFILPEKWYIEITDENKQISNDWKIKQRFNDSLFKYDYLYVNYDGGGSSRKQ</sequence>